<evidence type="ECO:0000313" key="12">
    <source>
        <dbReference type="Proteomes" id="UP000226712"/>
    </source>
</evidence>
<dbReference type="InterPro" id="IPR036986">
    <property type="entry name" value="S4_RNA-bd_sf"/>
</dbReference>
<evidence type="ECO:0000256" key="7">
    <source>
        <dbReference type="HAMAP-Rule" id="MF_00485"/>
    </source>
</evidence>
<feature type="domain" description="Small ribosomal subunit protein eS4 central region" evidence="8">
    <location>
        <begin position="97"/>
        <end position="170"/>
    </location>
</feature>
<dbReference type="GO" id="GO:0019843">
    <property type="term" value="F:rRNA binding"/>
    <property type="evidence" value="ECO:0007669"/>
    <property type="project" value="UniProtKB-KW"/>
</dbReference>
<dbReference type="Pfam" id="PF00900">
    <property type="entry name" value="Ribosomal_S4e"/>
    <property type="match status" value="1"/>
</dbReference>
<keyword evidence="4 7" id="KW-0689">Ribosomal protein</keyword>
<dbReference type="Gene3D" id="2.40.50.740">
    <property type="match status" value="1"/>
</dbReference>
<dbReference type="HAMAP" id="MF_00485">
    <property type="entry name" value="Ribosomal_eS4"/>
    <property type="match status" value="1"/>
</dbReference>
<evidence type="ECO:0000256" key="3">
    <source>
        <dbReference type="ARBA" id="ARBA00022884"/>
    </source>
</evidence>
<keyword evidence="3 7" id="KW-0694">RNA-binding</keyword>
<organism evidence="11 12">
    <name type="scientific">Candidatus Iainarchaeum sp</name>
    <dbReference type="NCBI Taxonomy" id="3101447"/>
    <lineage>
        <taxon>Archaea</taxon>
        <taxon>Candidatus Iainarchaeota</taxon>
        <taxon>Candidatus Iainarchaeia</taxon>
        <taxon>Candidatus Iainarchaeales</taxon>
        <taxon>Candidatus Iainarchaeaceae</taxon>
        <taxon>Candidatus Iainarchaeum</taxon>
    </lineage>
</organism>
<gene>
    <name evidence="7" type="primary">rps4e</name>
    <name evidence="11" type="ORF">CL944_00975</name>
</gene>
<keyword evidence="5 7" id="KW-0687">Ribonucleoprotein</keyword>
<evidence type="ECO:0000256" key="2">
    <source>
        <dbReference type="ARBA" id="ARBA00022730"/>
    </source>
</evidence>
<proteinExistence type="inferred from homology"/>
<comment type="caution">
    <text evidence="11">The sequence shown here is derived from an EMBL/GenBank/DDBJ whole genome shotgun (WGS) entry which is preliminary data.</text>
</comment>
<protein>
    <recommendedName>
        <fullName evidence="6 7">Small ribosomal subunit protein eS4</fullName>
    </recommendedName>
</protein>
<dbReference type="SUPFAM" id="SSF55174">
    <property type="entry name" value="Alpha-L RNA-binding motif"/>
    <property type="match status" value="1"/>
</dbReference>
<feature type="domain" description="Small ribosomal subunit protein eS4 N-terminal" evidence="10">
    <location>
        <begin position="4"/>
        <end position="40"/>
    </location>
</feature>
<dbReference type="InterPro" id="IPR038237">
    <property type="entry name" value="Ribosomal_eS4_central_sf"/>
</dbReference>
<dbReference type="GO" id="GO:0003735">
    <property type="term" value="F:structural constituent of ribosome"/>
    <property type="evidence" value="ECO:0007669"/>
    <property type="project" value="InterPro"/>
</dbReference>
<evidence type="ECO:0000313" key="11">
    <source>
        <dbReference type="EMBL" id="MAG18028.1"/>
    </source>
</evidence>
<name>A0A2D6LPK6_9ARCH</name>
<dbReference type="InterPro" id="IPR014722">
    <property type="entry name" value="Rib_uL2_dom2"/>
</dbReference>
<evidence type="ECO:0000256" key="1">
    <source>
        <dbReference type="ARBA" id="ARBA00007500"/>
    </source>
</evidence>
<dbReference type="PANTHER" id="PTHR11581:SF0">
    <property type="entry name" value="SMALL RIBOSOMAL SUBUNIT PROTEIN ES4"/>
    <property type="match status" value="1"/>
</dbReference>
<dbReference type="Pfam" id="PF08071">
    <property type="entry name" value="RS4NT"/>
    <property type="match status" value="1"/>
</dbReference>
<dbReference type="InterPro" id="IPR002942">
    <property type="entry name" value="S4_RNA-bd"/>
</dbReference>
<dbReference type="CDD" id="cd00165">
    <property type="entry name" value="S4"/>
    <property type="match status" value="1"/>
</dbReference>
<dbReference type="Gene3D" id="3.10.290.10">
    <property type="entry name" value="RNA-binding S4 domain"/>
    <property type="match status" value="1"/>
</dbReference>
<evidence type="ECO:0000256" key="6">
    <source>
        <dbReference type="ARBA" id="ARBA00035272"/>
    </source>
</evidence>
<dbReference type="InterPro" id="IPR013843">
    <property type="entry name" value="Ribosomal_eS4_N"/>
</dbReference>
<dbReference type="GO" id="GO:0022627">
    <property type="term" value="C:cytosolic small ribosomal subunit"/>
    <property type="evidence" value="ECO:0007669"/>
    <property type="project" value="TreeGrafter"/>
</dbReference>
<keyword evidence="2" id="KW-0699">rRNA-binding</keyword>
<comment type="similarity">
    <text evidence="1 7">Belongs to the eukaryotic ribosomal protein eS4 family.</text>
</comment>
<dbReference type="EMBL" id="NZBD01000004">
    <property type="protein sequence ID" value="MAG18028.1"/>
    <property type="molecule type" value="Genomic_DNA"/>
</dbReference>
<dbReference type="Pfam" id="PF01479">
    <property type="entry name" value="S4"/>
    <property type="match status" value="1"/>
</dbReference>
<dbReference type="Gene3D" id="2.30.30.30">
    <property type="match status" value="1"/>
</dbReference>
<evidence type="ECO:0000259" key="9">
    <source>
        <dbReference type="Pfam" id="PF01479"/>
    </source>
</evidence>
<dbReference type="PANTHER" id="PTHR11581">
    <property type="entry name" value="30S/40S RIBOSOMAL PROTEIN S4"/>
    <property type="match status" value="1"/>
</dbReference>
<accession>A0A2D6LPK6</accession>
<dbReference type="PROSITE" id="PS50889">
    <property type="entry name" value="S4"/>
    <property type="match status" value="1"/>
</dbReference>
<dbReference type="InterPro" id="IPR000876">
    <property type="entry name" value="Ribosomal_eS4"/>
</dbReference>
<dbReference type="AlphaFoldDB" id="A0A2D6LPK6"/>
<dbReference type="NCBIfam" id="NF003312">
    <property type="entry name" value="PRK04313.1"/>
    <property type="match status" value="1"/>
</dbReference>
<evidence type="ECO:0000259" key="8">
    <source>
        <dbReference type="Pfam" id="PF00900"/>
    </source>
</evidence>
<reference evidence="12" key="1">
    <citation type="submission" date="2017-09" db="EMBL/GenBank/DDBJ databases">
        <title>The Reconstruction of 2,631 Draft Metagenome-Assembled Genomes from the Global Oceans.</title>
        <authorList>
            <person name="Tully B.J."/>
            <person name="Graham E.D."/>
            <person name="Heidelberg J.F."/>
        </authorList>
    </citation>
    <scope>NUCLEOTIDE SEQUENCE [LARGE SCALE GENOMIC DNA]</scope>
</reference>
<evidence type="ECO:0000256" key="5">
    <source>
        <dbReference type="ARBA" id="ARBA00023274"/>
    </source>
</evidence>
<evidence type="ECO:0000259" key="10">
    <source>
        <dbReference type="Pfam" id="PF08071"/>
    </source>
</evidence>
<dbReference type="Proteomes" id="UP000226712">
    <property type="component" value="Unassembled WGS sequence"/>
</dbReference>
<dbReference type="InterPro" id="IPR013845">
    <property type="entry name" value="Ribosomal_eS4_central_region"/>
</dbReference>
<sequence length="242" mass="26945">MANRGETKSQKSLSAPKARYFMRKENVFTVQSKPGPHTKETSVPLAFVLKHLLEAVGNMREAKQIISDGKVKVNGSVRKNHRFPVGLFDVVAIDDSKKKYRAVFDKKGRIVMKEVDAKGKDFKISKIVNKRKVKGGKTWITTNDGFTIAIDKEKVNVDDSIKVSLPEAKIEEIYPMEKGYTVFLTGGTHVGETNKVDSVDKGSLQKKKFVSLGDKETGFQTVTRNVMVVGKSKPEVEVLEAE</sequence>
<dbReference type="GO" id="GO:0006412">
    <property type="term" value="P:translation"/>
    <property type="evidence" value="ECO:0007669"/>
    <property type="project" value="UniProtKB-UniRule"/>
</dbReference>
<evidence type="ECO:0000256" key="4">
    <source>
        <dbReference type="ARBA" id="ARBA00022980"/>
    </source>
</evidence>
<dbReference type="PIRSF" id="PIRSF002116">
    <property type="entry name" value="Ribosomal_S4"/>
    <property type="match status" value="1"/>
</dbReference>
<feature type="domain" description="RNA-binding S4" evidence="9">
    <location>
        <begin position="59"/>
        <end position="91"/>
    </location>
</feature>